<dbReference type="InterPro" id="IPR058532">
    <property type="entry name" value="YjbR/MT2646/Rv2570-like"/>
</dbReference>
<dbReference type="OrthoDB" id="3194910at2"/>
<dbReference type="EMBL" id="FMBC01000026">
    <property type="protein sequence ID" value="SCC46045.1"/>
    <property type="molecule type" value="Genomic_DNA"/>
</dbReference>
<sequence length="128" mass="14560">MDSKALQACAHRIALELPFTEHCWPFGPEHDVFKVCGKIFMLTTTAHGRPMVTLKAEPQSSLLNQQIYPSIEPGYHMNKKHWISVYAGEEIDESLLASLIQTSWDRVVDGLSRKEQQRLRPTRSQPAS</sequence>
<organism evidence="1 2">
    <name type="scientific">Kosakonia oryziphila</name>
    <dbReference type="NCBI Taxonomy" id="1005667"/>
    <lineage>
        <taxon>Bacteria</taxon>
        <taxon>Pseudomonadati</taxon>
        <taxon>Pseudomonadota</taxon>
        <taxon>Gammaproteobacteria</taxon>
        <taxon>Enterobacterales</taxon>
        <taxon>Enterobacteriaceae</taxon>
        <taxon>Kosakonia</taxon>
    </lineage>
</organism>
<dbReference type="RefSeq" id="WP_090136603.1">
    <property type="nucleotide sequence ID" value="NZ_FMBC01000026.1"/>
</dbReference>
<dbReference type="Proteomes" id="UP000198515">
    <property type="component" value="Unassembled WGS sequence"/>
</dbReference>
<dbReference type="PANTHER" id="PTHR35145:SF1">
    <property type="entry name" value="CYTOPLASMIC PROTEIN"/>
    <property type="match status" value="1"/>
</dbReference>
<gene>
    <name evidence="1" type="ORF">GA0061070_10266</name>
</gene>
<dbReference type="NCBIfam" id="NF007603">
    <property type="entry name" value="PRK10250.1"/>
    <property type="match status" value="1"/>
</dbReference>
<dbReference type="GO" id="GO:0003677">
    <property type="term" value="F:DNA binding"/>
    <property type="evidence" value="ECO:0007669"/>
    <property type="project" value="UniProtKB-KW"/>
</dbReference>
<dbReference type="SUPFAM" id="SSF142906">
    <property type="entry name" value="YjbR-like"/>
    <property type="match status" value="1"/>
</dbReference>
<reference evidence="2" key="1">
    <citation type="submission" date="2016-08" db="EMBL/GenBank/DDBJ databases">
        <authorList>
            <person name="Varghese N."/>
            <person name="Submissions Spin"/>
        </authorList>
    </citation>
    <scope>NUCLEOTIDE SEQUENCE [LARGE SCALE GENOMIC DNA]</scope>
    <source>
        <strain evidence="2">REICA_142</strain>
    </source>
</reference>
<dbReference type="AlphaFoldDB" id="A0A1C4ER02"/>
<evidence type="ECO:0000313" key="2">
    <source>
        <dbReference type="Proteomes" id="UP000198515"/>
    </source>
</evidence>
<accession>A0A1C4ER02</accession>
<dbReference type="InterPro" id="IPR038056">
    <property type="entry name" value="YjbR-like_sf"/>
</dbReference>
<dbReference type="InterPro" id="IPR007351">
    <property type="entry name" value="YjbR"/>
</dbReference>
<proteinExistence type="predicted"/>
<dbReference type="Pfam" id="PF04237">
    <property type="entry name" value="YjbR"/>
    <property type="match status" value="1"/>
</dbReference>
<name>A0A1C4ER02_9ENTR</name>
<keyword evidence="1" id="KW-0238">DNA-binding</keyword>
<dbReference type="PANTHER" id="PTHR35145">
    <property type="entry name" value="CYTOPLASMIC PROTEIN-RELATED"/>
    <property type="match status" value="1"/>
</dbReference>
<keyword evidence="2" id="KW-1185">Reference proteome</keyword>
<dbReference type="Gene3D" id="3.90.1150.30">
    <property type="match status" value="1"/>
</dbReference>
<evidence type="ECO:0000313" key="1">
    <source>
        <dbReference type="EMBL" id="SCC46045.1"/>
    </source>
</evidence>
<protein>
    <submittedName>
        <fullName evidence="1">Predicted DNA-binding protein, MmcQ/YjbR family</fullName>
    </submittedName>
</protein>